<organism evidence="10 11">
    <name type="scientific">Acidithiobacillus marinus</name>
    <dbReference type="NCBI Taxonomy" id="187490"/>
    <lineage>
        <taxon>Bacteria</taxon>
        <taxon>Pseudomonadati</taxon>
        <taxon>Pseudomonadota</taxon>
        <taxon>Acidithiobacillia</taxon>
        <taxon>Acidithiobacillales</taxon>
        <taxon>Acidithiobacillaceae</taxon>
        <taxon>Acidithiobacillus</taxon>
    </lineage>
</organism>
<name>A0A2I1DN42_9PROT</name>
<keyword evidence="8 9" id="KW-0949">S-adenosyl-L-methionine</keyword>
<proteinExistence type="inferred from homology"/>
<sequence length="220" mass="25110">MVNAQNTDWLQRWQQNRIGFHRSHFHEQLLAHWPELAVSPGSRVFVPLCGKSLDLLWLVNQGFEVTGVELSPIAVEGFFREHGLTPEITSHGAFQRYQSDAIEIFCGDFFQLRSEDLIGTAAVYDRASLIALPPAQRLAYARHLRTLLPERPDILLITLDFPAENRQGPPYPVSMDEVQQLYEGAWKIQHISQTDLHDGQHASGPERFEEDVYILRAAQL</sequence>
<keyword evidence="11" id="KW-1185">Reference proteome</keyword>
<feature type="binding site" evidence="9">
    <location>
        <position position="69"/>
    </location>
    <ligand>
        <name>S-adenosyl-L-methionine</name>
        <dbReference type="ChEBI" id="CHEBI:59789"/>
    </ligand>
</feature>
<dbReference type="SUPFAM" id="SSF53335">
    <property type="entry name" value="S-adenosyl-L-methionine-dependent methyltransferases"/>
    <property type="match status" value="1"/>
</dbReference>
<evidence type="ECO:0000256" key="6">
    <source>
        <dbReference type="ARBA" id="ARBA00022603"/>
    </source>
</evidence>
<comment type="subcellular location">
    <subcellularLocation>
        <location evidence="2 9">Cytoplasm</location>
    </subcellularLocation>
</comment>
<dbReference type="GO" id="GO:0010038">
    <property type="term" value="P:response to metal ion"/>
    <property type="evidence" value="ECO:0007669"/>
    <property type="project" value="InterPro"/>
</dbReference>
<dbReference type="EC" id="2.1.1.67" evidence="4 9"/>
<dbReference type="InterPro" id="IPR029063">
    <property type="entry name" value="SAM-dependent_MTases_sf"/>
</dbReference>
<evidence type="ECO:0000256" key="2">
    <source>
        <dbReference type="ARBA" id="ARBA00004496"/>
    </source>
</evidence>
<evidence type="ECO:0000256" key="8">
    <source>
        <dbReference type="ARBA" id="ARBA00022691"/>
    </source>
</evidence>
<dbReference type="OrthoDB" id="9778208at2"/>
<dbReference type="EMBL" id="MXAV01000019">
    <property type="protein sequence ID" value="PKY11297.1"/>
    <property type="molecule type" value="Genomic_DNA"/>
</dbReference>
<dbReference type="FunFam" id="3.40.50.150:FF:000101">
    <property type="entry name" value="Thiopurine S-methyltransferase"/>
    <property type="match status" value="1"/>
</dbReference>
<keyword evidence="7 9" id="KW-0808">Transferase</keyword>
<feature type="binding site" evidence="9">
    <location>
        <position position="126"/>
    </location>
    <ligand>
        <name>S-adenosyl-L-methionine</name>
        <dbReference type="ChEBI" id="CHEBI:59789"/>
    </ligand>
</feature>
<dbReference type="NCBIfam" id="TIGR03840">
    <property type="entry name" value="TMPT_Se_Te"/>
    <property type="match status" value="1"/>
</dbReference>
<dbReference type="Pfam" id="PF05724">
    <property type="entry name" value="TPMT"/>
    <property type="match status" value="1"/>
</dbReference>
<feature type="binding site" evidence="9">
    <location>
        <position position="13"/>
    </location>
    <ligand>
        <name>S-adenosyl-L-methionine</name>
        <dbReference type="ChEBI" id="CHEBI:59789"/>
    </ligand>
</feature>
<dbReference type="InterPro" id="IPR025835">
    <property type="entry name" value="Thiopurine_S-MeTrfase"/>
</dbReference>
<dbReference type="Gene3D" id="3.40.50.150">
    <property type="entry name" value="Vaccinia Virus protein VP39"/>
    <property type="match status" value="1"/>
</dbReference>
<gene>
    <name evidence="9" type="primary">tpm</name>
    <name evidence="10" type="ORF">B1757_05185</name>
</gene>
<dbReference type="NCBIfam" id="NF009732">
    <property type="entry name" value="PRK13255.1"/>
    <property type="match status" value="1"/>
</dbReference>
<dbReference type="Proteomes" id="UP000234329">
    <property type="component" value="Unassembled WGS sequence"/>
</dbReference>
<keyword evidence="6 9" id="KW-0489">Methyltransferase</keyword>
<accession>A0A2I1DN42</accession>
<evidence type="ECO:0000313" key="11">
    <source>
        <dbReference type="Proteomes" id="UP000234329"/>
    </source>
</evidence>
<dbReference type="GO" id="GO:0008119">
    <property type="term" value="F:thiopurine S-methyltransferase activity"/>
    <property type="evidence" value="ECO:0007669"/>
    <property type="project" value="UniProtKB-UniRule"/>
</dbReference>
<evidence type="ECO:0000256" key="9">
    <source>
        <dbReference type="HAMAP-Rule" id="MF_00812"/>
    </source>
</evidence>
<evidence type="ECO:0000256" key="4">
    <source>
        <dbReference type="ARBA" id="ARBA00011905"/>
    </source>
</evidence>
<comment type="catalytic activity">
    <reaction evidence="1 9">
        <text>S-adenosyl-L-methionine + a thiopurine = S-adenosyl-L-homocysteine + a thiopurine S-methylether.</text>
        <dbReference type="EC" id="2.1.1.67"/>
    </reaction>
</comment>
<feature type="binding site" evidence="9">
    <location>
        <position position="48"/>
    </location>
    <ligand>
        <name>S-adenosyl-L-methionine</name>
        <dbReference type="ChEBI" id="CHEBI:59789"/>
    </ligand>
</feature>
<evidence type="ECO:0000313" key="10">
    <source>
        <dbReference type="EMBL" id="PKY11297.1"/>
    </source>
</evidence>
<evidence type="ECO:0000256" key="3">
    <source>
        <dbReference type="ARBA" id="ARBA00008145"/>
    </source>
</evidence>
<dbReference type="PROSITE" id="PS51585">
    <property type="entry name" value="SAM_MT_TPMT"/>
    <property type="match status" value="1"/>
</dbReference>
<dbReference type="InParanoid" id="A0A2I1DN42"/>
<comment type="similarity">
    <text evidence="3 9">Belongs to the class I-like SAM-binding methyltransferase superfamily. TPMT family.</text>
</comment>
<dbReference type="InterPro" id="IPR008854">
    <property type="entry name" value="TPMT"/>
</dbReference>
<dbReference type="PIRSF" id="PIRSF023956">
    <property type="entry name" value="Thiopurine_S-methyltransferase"/>
    <property type="match status" value="1"/>
</dbReference>
<reference evidence="10 11" key="1">
    <citation type="submission" date="2017-03" db="EMBL/GenBank/DDBJ databases">
        <title>Draft genime sequence of the acidophilic sulfur-oxidizing bacterium Acidithiobacillus sp. SH, isolated from seawater.</title>
        <authorList>
            <person name="Sharmin S."/>
            <person name="Tokuhisa M."/>
            <person name="Kanao T."/>
            <person name="Kamimura K."/>
        </authorList>
    </citation>
    <scope>NUCLEOTIDE SEQUENCE [LARGE SCALE GENOMIC DNA]</scope>
    <source>
        <strain evidence="10 11">SH</strain>
    </source>
</reference>
<keyword evidence="5 9" id="KW-0963">Cytoplasm</keyword>
<dbReference type="GO" id="GO:0005737">
    <property type="term" value="C:cytoplasm"/>
    <property type="evidence" value="ECO:0007669"/>
    <property type="project" value="UniProtKB-SubCell"/>
</dbReference>
<dbReference type="InterPro" id="IPR022474">
    <property type="entry name" value="Thiopur_S-MeTfrase_Se/Te_detox"/>
</dbReference>
<dbReference type="HAMAP" id="MF_00812">
    <property type="entry name" value="Thiopur_methtran"/>
    <property type="match status" value="1"/>
</dbReference>
<comment type="caution">
    <text evidence="10">The sequence shown here is derived from an EMBL/GenBank/DDBJ whole genome shotgun (WGS) entry which is preliminary data.</text>
</comment>
<dbReference type="PANTHER" id="PTHR10259">
    <property type="entry name" value="THIOPURINE S-METHYLTRANSFERASE"/>
    <property type="match status" value="1"/>
</dbReference>
<dbReference type="PANTHER" id="PTHR10259:SF11">
    <property type="entry name" value="THIOPURINE S-METHYLTRANSFERASE"/>
    <property type="match status" value="1"/>
</dbReference>
<dbReference type="RefSeq" id="WP_101537309.1">
    <property type="nucleotide sequence ID" value="NZ_MXAV01000019.1"/>
</dbReference>
<dbReference type="GO" id="GO:0032259">
    <property type="term" value="P:methylation"/>
    <property type="evidence" value="ECO:0007669"/>
    <property type="project" value="UniProtKB-KW"/>
</dbReference>
<protein>
    <recommendedName>
        <fullName evidence="4 9">Thiopurine S-methyltransferase</fullName>
        <ecNumber evidence="4 9">2.1.1.67</ecNumber>
    </recommendedName>
    <alternativeName>
        <fullName evidence="9">Thiopurine methyltransferase</fullName>
    </alternativeName>
</protein>
<evidence type="ECO:0000256" key="7">
    <source>
        <dbReference type="ARBA" id="ARBA00022679"/>
    </source>
</evidence>
<dbReference type="AlphaFoldDB" id="A0A2I1DN42"/>
<evidence type="ECO:0000256" key="5">
    <source>
        <dbReference type="ARBA" id="ARBA00022490"/>
    </source>
</evidence>
<evidence type="ECO:0000256" key="1">
    <source>
        <dbReference type="ARBA" id="ARBA00000903"/>
    </source>
</evidence>